<sequence>GISSCRAPSPSSRIQTLEGVSATRKEVKPLSHSLPQKNKEHQMAGHRGPKMKLSYPAFIQS</sequence>
<name>A0A0B7BV62_9EUPU</name>
<proteinExistence type="predicted"/>
<feature type="region of interest" description="Disordered" evidence="1">
    <location>
        <begin position="1"/>
        <end position="61"/>
    </location>
</feature>
<evidence type="ECO:0000313" key="2">
    <source>
        <dbReference type="EMBL" id="CEK96266.1"/>
    </source>
</evidence>
<protein>
    <submittedName>
        <fullName evidence="2">Uncharacterized protein</fullName>
    </submittedName>
</protein>
<accession>A0A0B7BV62</accession>
<evidence type="ECO:0000256" key="1">
    <source>
        <dbReference type="SAM" id="MobiDB-lite"/>
    </source>
</evidence>
<dbReference type="EMBL" id="HACG01049401">
    <property type="protein sequence ID" value="CEK96266.1"/>
    <property type="molecule type" value="Transcribed_RNA"/>
</dbReference>
<dbReference type="AlphaFoldDB" id="A0A0B7BV62"/>
<feature type="non-terminal residue" evidence="2">
    <location>
        <position position="1"/>
    </location>
</feature>
<reference evidence="2" key="1">
    <citation type="submission" date="2014-12" db="EMBL/GenBank/DDBJ databases">
        <title>Insight into the proteome of Arion vulgaris.</title>
        <authorList>
            <person name="Aradska J."/>
            <person name="Bulat T."/>
            <person name="Smidak R."/>
            <person name="Sarate P."/>
            <person name="Gangsoo J."/>
            <person name="Sialana F."/>
            <person name="Bilban M."/>
            <person name="Lubec G."/>
        </authorList>
    </citation>
    <scope>NUCLEOTIDE SEQUENCE</scope>
    <source>
        <tissue evidence="2">Skin</tissue>
    </source>
</reference>
<organism evidence="2">
    <name type="scientific">Arion vulgaris</name>
    <dbReference type="NCBI Taxonomy" id="1028688"/>
    <lineage>
        <taxon>Eukaryota</taxon>
        <taxon>Metazoa</taxon>
        <taxon>Spiralia</taxon>
        <taxon>Lophotrochozoa</taxon>
        <taxon>Mollusca</taxon>
        <taxon>Gastropoda</taxon>
        <taxon>Heterobranchia</taxon>
        <taxon>Euthyneura</taxon>
        <taxon>Panpulmonata</taxon>
        <taxon>Eupulmonata</taxon>
        <taxon>Stylommatophora</taxon>
        <taxon>Helicina</taxon>
        <taxon>Arionoidea</taxon>
        <taxon>Arionidae</taxon>
        <taxon>Arion</taxon>
    </lineage>
</organism>
<gene>
    <name evidence="2" type="primary">ORF211243</name>
</gene>